<feature type="region of interest" description="Disordered" evidence="1">
    <location>
        <begin position="18"/>
        <end position="43"/>
    </location>
</feature>
<organism evidence="2 3">
    <name type="scientific">Molorchus minor</name>
    <dbReference type="NCBI Taxonomy" id="1323400"/>
    <lineage>
        <taxon>Eukaryota</taxon>
        <taxon>Metazoa</taxon>
        <taxon>Ecdysozoa</taxon>
        <taxon>Arthropoda</taxon>
        <taxon>Hexapoda</taxon>
        <taxon>Insecta</taxon>
        <taxon>Pterygota</taxon>
        <taxon>Neoptera</taxon>
        <taxon>Endopterygota</taxon>
        <taxon>Coleoptera</taxon>
        <taxon>Polyphaga</taxon>
        <taxon>Cucujiformia</taxon>
        <taxon>Chrysomeloidea</taxon>
        <taxon>Cerambycidae</taxon>
        <taxon>Lamiinae</taxon>
        <taxon>Monochamini</taxon>
        <taxon>Molorchus</taxon>
    </lineage>
</organism>
<name>A0ABQ9IU10_9CUCU</name>
<protein>
    <submittedName>
        <fullName evidence="2">Uncharacterized protein</fullName>
    </submittedName>
</protein>
<keyword evidence="3" id="KW-1185">Reference proteome</keyword>
<proteinExistence type="predicted"/>
<dbReference type="EMBL" id="JAPWTJ010002674">
    <property type="protein sequence ID" value="KAJ8965081.1"/>
    <property type="molecule type" value="Genomic_DNA"/>
</dbReference>
<evidence type="ECO:0000256" key="1">
    <source>
        <dbReference type="SAM" id="MobiDB-lite"/>
    </source>
</evidence>
<gene>
    <name evidence="2" type="ORF">NQ317_016111</name>
</gene>
<feature type="compositionally biased region" description="Low complexity" evidence="1">
    <location>
        <begin position="21"/>
        <end position="40"/>
    </location>
</feature>
<accession>A0ABQ9IU10</accession>
<comment type="caution">
    <text evidence="2">The sequence shown here is derived from an EMBL/GenBank/DDBJ whole genome shotgun (WGS) entry which is preliminary data.</text>
</comment>
<reference evidence="2" key="1">
    <citation type="journal article" date="2023" name="Insect Mol. Biol.">
        <title>Genome sequencing provides insights into the evolution of gene families encoding plant cell wall-degrading enzymes in longhorned beetles.</title>
        <authorList>
            <person name="Shin N.R."/>
            <person name="Okamura Y."/>
            <person name="Kirsch R."/>
            <person name="Pauchet Y."/>
        </authorList>
    </citation>
    <scope>NUCLEOTIDE SEQUENCE</scope>
    <source>
        <strain evidence="2">MMC_N1</strain>
    </source>
</reference>
<dbReference type="Proteomes" id="UP001162164">
    <property type="component" value="Unassembled WGS sequence"/>
</dbReference>
<evidence type="ECO:0000313" key="3">
    <source>
        <dbReference type="Proteomes" id="UP001162164"/>
    </source>
</evidence>
<evidence type="ECO:0000313" key="2">
    <source>
        <dbReference type="EMBL" id="KAJ8965081.1"/>
    </source>
</evidence>
<sequence>MSSRIKKIMTLVSENSFNGEISMSDSDSKKSLTLSQSSISPNGPGYVEVDSHIINLMSYQKTPTSAQENASRRRHNQNLDIDYIFL</sequence>